<feature type="compositionally biased region" description="Basic residues" evidence="1">
    <location>
        <begin position="834"/>
        <end position="843"/>
    </location>
</feature>
<feature type="region of interest" description="Disordered" evidence="1">
    <location>
        <begin position="902"/>
        <end position="1053"/>
    </location>
</feature>
<dbReference type="InterPro" id="IPR045092">
    <property type="entry name" value="Rrp6-like"/>
</dbReference>
<feature type="domain" description="HRDC" evidence="3">
    <location>
        <begin position="440"/>
        <end position="522"/>
    </location>
</feature>
<dbReference type="EMBL" id="DF237184">
    <property type="protein sequence ID" value="GAQ85437.1"/>
    <property type="molecule type" value="Genomic_DNA"/>
</dbReference>
<dbReference type="GO" id="GO:0003727">
    <property type="term" value="F:single-stranded RNA binding"/>
    <property type="evidence" value="ECO:0000318"/>
    <property type="project" value="GO_Central"/>
</dbReference>
<dbReference type="GO" id="GO:0005730">
    <property type="term" value="C:nucleolus"/>
    <property type="evidence" value="ECO:0000318"/>
    <property type="project" value="GO_Central"/>
</dbReference>
<dbReference type="GO" id="GO:0071038">
    <property type="term" value="P:TRAMP-dependent tRNA surveillance pathway"/>
    <property type="evidence" value="ECO:0000318"/>
    <property type="project" value="GO_Central"/>
</dbReference>
<dbReference type="SUPFAM" id="SSF47819">
    <property type="entry name" value="HRDC-like"/>
    <property type="match status" value="1"/>
</dbReference>
<accession>A0A1Y1I9P4</accession>
<dbReference type="SMART" id="SM00474">
    <property type="entry name" value="35EXOc"/>
    <property type="match status" value="1"/>
</dbReference>
<dbReference type="InterPro" id="IPR012337">
    <property type="entry name" value="RNaseH-like_sf"/>
</dbReference>
<dbReference type="SMART" id="SM00341">
    <property type="entry name" value="HRDC"/>
    <property type="match status" value="1"/>
</dbReference>
<dbReference type="InterPro" id="IPR036397">
    <property type="entry name" value="RNaseH_sf"/>
</dbReference>
<dbReference type="Pfam" id="PF01612">
    <property type="entry name" value="DNA_pol_A_exo1"/>
    <property type="match status" value="1"/>
</dbReference>
<evidence type="ECO:0000256" key="2">
    <source>
        <dbReference type="SAM" id="Phobius"/>
    </source>
</evidence>
<dbReference type="InterPro" id="IPR002121">
    <property type="entry name" value="HRDC_dom"/>
</dbReference>
<dbReference type="InterPro" id="IPR002562">
    <property type="entry name" value="3'-5'_exonuclease_dom"/>
</dbReference>
<dbReference type="PANTHER" id="PTHR12124">
    <property type="entry name" value="POLYMYOSITIS/SCLERODERMA AUTOANTIGEN-RELATED"/>
    <property type="match status" value="1"/>
</dbReference>
<dbReference type="OMA" id="HNCRIFA"/>
<dbReference type="Proteomes" id="UP000054558">
    <property type="component" value="Unassembled WGS sequence"/>
</dbReference>
<feature type="region of interest" description="Disordered" evidence="1">
    <location>
        <begin position="311"/>
        <end position="341"/>
    </location>
</feature>
<dbReference type="GO" id="GO:0071036">
    <property type="term" value="P:nuclear polyadenylation-dependent snoRNA catabolic process"/>
    <property type="evidence" value="ECO:0000318"/>
    <property type="project" value="GO_Central"/>
</dbReference>
<feature type="compositionally biased region" description="Basic and acidic residues" evidence="1">
    <location>
        <begin position="990"/>
        <end position="1009"/>
    </location>
</feature>
<dbReference type="GO" id="GO:0071051">
    <property type="term" value="P:poly(A)-dependent snoRNA 3'-end processing"/>
    <property type="evidence" value="ECO:0000318"/>
    <property type="project" value="GO_Central"/>
</dbReference>
<dbReference type="GO" id="GO:0071035">
    <property type="term" value="P:nuclear polyadenylation-dependent rRNA catabolic process"/>
    <property type="evidence" value="ECO:0000318"/>
    <property type="project" value="GO_Central"/>
</dbReference>
<dbReference type="GO" id="GO:0071037">
    <property type="term" value="P:nuclear polyadenylation-dependent snRNA catabolic process"/>
    <property type="evidence" value="ECO:0000318"/>
    <property type="project" value="GO_Central"/>
</dbReference>
<dbReference type="AlphaFoldDB" id="A0A1Y1I9P4"/>
<dbReference type="GO" id="GO:0071039">
    <property type="term" value="P:nuclear polyadenylation-dependent CUT catabolic process"/>
    <property type="evidence" value="ECO:0000318"/>
    <property type="project" value="GO_Central"/>
</dbReference>
<reference evidence="4 5" key="1">
    <citation type="journal article" date="2014" name="Nat. Commun.">
        <title>Klebsormidium flaccidum genome reveals primary factors for plant terrestrial adaptation.</title>
        <authorList>
            <person name="Hori K."/>
            <person name="Maruyama F."/>
            <person name="Fujisawa T."/>
            <person name="Togashi T."/>
            <person name="Yamamoto N."/>
            <person name="Seo M."/>
            <person name="Sato S."/>
            <person name="Yamada T."/>
            <person name="Mori H."/>
            <person name="Tajima N."/>
            <person name="Moriyama T."/>
            <person name="Ikeuchi M."/>
            <person name="Watanabe M."/>
            <person name="Wada H."/>
            <person name="Kobayashi K."/>
            <person name="Saito M."/>
            <person name="Masuda T."/>
            <person name="Sasaki-Sekimoto Y."/>
            <person name="Mashiguchi K."/>
            <person name="Awai K."/>
            <person name="Shimojima M."/>
            <person name="Masuda S."/>
            <person name="Iwai M."/>
            <person name="Nobusawa T."/>
            <person name="Narise T."/>
            <person name="Kondo S."/>
            <person name="Saito H."/>
            <person name="Sato R."/>
            <person name="Murakawa M."/>
            <person name="Ihara Y."/>
            <person name="Oshima-Yamada Y."/>
            <person name="Ohtaka K."/>
            <person name="Satoh M."/>
            <person name="Sonobe K."/>
            <person name="Ishii M."/>
            <person name="Ohtani R."/>
            <person name="Kanamori-Sato M."/>
            <person name="Honoki R."/>
            <person name="Miyazaki D."/>
            <person name="Mochizuki H."/>
            <person name="Umetsu J."/>
            <person name="Higashi K."/>
            <person name="Shibata D."/>
            <person name="Kamiya Y."/>
            <person name="Sato N."/>
            <person name="Nakamura Y."/>
            <person name="Tabata S."/>
            <person name="Ida S."/>
            <person name="Kurokawa K."/>
            <person name="Ohta H."/>
        </authorList>
    </citation>
    <scope>NUCLEOTIDE SEQUENCE [LARGE SCALE GENOMIC DNA]</scope>
    <source>
        <strain evidence="4 5">NIES-2285</strain>
    </source>
</reference>
<evidence type="ECO:0000313" key="4">
    <source>
        <dbReference type="EMBL" id="GAQ85437.1"/>
    </source>
</evidence>
<evidence type="ECO:0000256" key="1">
    <source>
        <dbReference type="SAM" id="MobiDB-lite"/>
    </source>
</evidence>
<dbReference type="Gene3D" id="1.10.150.80">
    <property type="entry name" value="HRDC domain"/>
    <property type="match status" value="1"/>
</dbReference>
<dbReference type="GO" id="GO:0071040">
    <property type="term" value="P:nuclear polyadenylation-dependent antisense transcript catabolic process"/>
    <property type="evidence" value="ECO:0000318"/>
    <property type="project" value="GO_Central"/>
</dbReference>
<dbReference type="Gene3D" id="3.30.420.10">
    <property type="entry name" value="Ribonuclease H-like superfamily/Ribonuclease H"/>
    <property type="match status" value="1"/>
</dbReference>
<proteinExistence type="predicted"/>
<gene>
    <name evidence="4" type="ORF">KFL_002350120</name>
</gene>
<keyword evidence="2" id="KW-1133">Transmembrane helix</keyword>
<dbReference type="GO" id="GO:0000166">
    <property type="term" value="F:nucleotide binding"/>
    <property type="evidence" value="ECO:0007669"/>
    <property type="project" value="InterPro"/>
</dbReference>
<name>A0A1Y1I9P4_KLENI</name>
<dbReference type="InterPro" id="IPR010997">
    <property type="entry name" value="HRDC-like_sf"/>
</dbReference>
<dbReference type="OrthoDB" id="2250022at2759"/>
<sequence length="1136" mass="124872">MASSVSSAPQFNTARTAIVVAGLAAVAAGALLYFHWRQTYKQRENSGTGSRKRKRKMFLEKPQNNWKVMLADNQLGPFVHLRRPGQDPSEPHPYGPEIRALLDNPSKLLLAAASAEHVKEPPSLEEVEYVWVQSRDQLEQLAAELLKVSEFGVDTEQHSQHSFLGYTALLQISTRTCDYVVDTLALHDVMHLLRTPFSSPRITKVFHGSDNDIVWLQRDFHIYTVNVFDTYRAAIALDKPQKSLAFLLQCYCGVTSDKRFQRSDWRRRPLPPELLEYARTDAHYLVYIAERLRAELLEGKARESARGSVVEVETRTARGSEEETATSDEETPLEGPVGGLGAEADVGERAAEVRVGETMSDISKAGDDISRTADKTNLIDKPRAIRLEKLTQVLGRSNGLCLQLYEKEPPGSSSASSLISRHYSTPVGAQHARAQNPEEGLRFRECVRALYDWRDRTARAEDESLRAVLTDAALVAVALTCPKTPSDLFETVRRADRRAASKPAPHPFLEVTTSPSLVLERNAAAVCEIIARFSTSPAAQLYNFFDDEVSVSGGEHPASEGTRGIPPGGNSGYAKGRRSGHEPSGWARVDDESLTKKVHPAKQHRDPAAARARFVSKFACKKTVYENCRIYAGDGRLLCYCDRKKLDWYVQKGLAEFCGDNPPSITLRFEPKGRPEDENNEFYISSKSNRCVACGETSHYLRFRLVPSCYRQHFPEHLKSHRSHDIVLLCVDCHEVAHKATERHKKLVARKFGVPLIPAKVQGSGTAEEAGSGTEGVDPDGLRRAATALIMHGSVMPKERVAELEQIMKDYYGKESLTHQDLMEARLIGMGPKGQRRVYKKKGSRLDAPSGRSETEPSEEEQEAAESVQRNGSKDSLKNTEGVGSGVEGAEMGACADIIGEEGEDGEGQRSGEEARREGAANGAREHSAGDEANGTEGNGAEFAEDLAEGNGRETGRNGAICPGDVENGSEGGGAERSQTEEDATAGTDRAGREEDEAGHNEAETDPNRADSAGDGADGLPHSRRNGIMSRRQRQRMRAELSGGGLELGAGEKARRAEAVLGHGQHGRRVVEILEATGGEDTLREFVQEWRACFVEALRPTYLPPAWDVKHSGKREFGEFSVYKPKEGQEGEDLGS</sequence>
<feature type="region of interest" description="Disordered" evidence="1">
    <location>
        <begin position="553"/>
        <end position="606"/>
    </location>
</feature>
<dbReference type="PANTHER" id="PTHR12124:SF68">
    <property type="entry name" value="PROTEIN RRP6-LIKE 3"/>
    <property type="match status" value="1"/>
</dbReference>
<organism evidence="4 5">
    <name type="scientific">Klebsormidium nitens</name>
    <name type="common">Green alga</name>
    <name type="synonym">Ulothrix nitens</name>
    <dbReference type="NCBI Taxonomy" id="105231"/>
    <lineage>
        <taxon>Eukaryota</taxon>
        <taxon>Viridiplantae</taxon>
        <taxon>Streptophyta</taxon>
        <taxon>Klebsormidiophyceae</taxon>
        <taxon>Klebsormidiales</taxon>
        <taxon>Klebsormidiaceae</taxon>
        <taxon>Klebsormidium</taxon>
    </lineage>
</organism>
<dbReference type="GO" id="GO:0000176">
    <property type="term" value="C:nuclear exosome (RNase complex)"/>
    <property type="evidence" value="ECO:0000318"/>
    <property type="project" value="GO_Central"/>
</dbReference>
<feature type="compositionally biased region" description="Basic and acidic residues" evidence="1">
    <location>
        <begin position="907"/>
        <end position="930"/>
    </location>
</feature>
<dbReference type="GO" id="GO:0071044">
    <property type="term" value="P:histone mRNA catabolic process"/>
    <property type="evidence" value="ECO:0000318"/>
    <property type="project" value="GO_Central"/>
</dbReference>
<dbReference type="Pfam" id="PF00570">
    <property type="entry name" value="HRDC"/>
    <property type="match status" value="1"/>
</dbReference>
<keyword evidence="2" id="KW-0812">Transmembrane</keyword>
<feature type="compositionally biased region" description="Basic and acidic residues" evidence="1">
    <location>
        <begin position="312"/>
        <end position="321"/>
    </location>
</feature>
<evidence type="ECO:0000313" key="5">
    <source>
        <dbReference type="Proteomes" id="UP000054558"/>
    </source>
</evidence>
<dbReference type="GO" id="GO:0000175">
    <property type="term" value="F:3'-5'-RNA exonuclease activity"/>
    <property type="evidence" value="ECO:0000318"/>
    <property type="project" value="GO_Central"/>
</dbReference>
<evidence type="ECO:0000259" key="3">
    <source>
        <dbReference type="PROSITE" id="PS50967"/>
    </source>
</evidence>
<dbReference type="InterPro" id="IPR044876">
    <property type="entry name" value="HRDC_dom_sf"/>
</dbReference>
<protein>
    <submittedName>
        <fullName evidence="4">Exosome 3'-5' exoribonuclease complex subunit PM/SCL-100</fullName>
    </submittedName>
</protein>
<dbReference type="PROSITE" id="PS50967">
    <property type="entry name" value="HRDC"/>
    <property type="match status" value="1"/>
</dbReference>
<dbReference type="STRING" id="105231.A0A1Y1I9P4"/>
<dbReference type="SUPFAM" id="SSF53098">
    <property type="entry name" value="Ribonuclease H-like"/>
    <property type="match status" value="1"/>
</dbReference>
<dbReference type="GO" id="GO:0000467">
    <property type="term" value="P:exonucleolytic trimming to generate mature 3'-end of 5.8S rRNA from tricistronic rRNA transcript (SSU-rRNA, 5.8S rRNA, LSU-rRNA)"/>
    <property type="evidence" value="ECO:0000318"/>
    <property type="project" value="GO_Central"/>
</dbReference>
<feature type="compositionally biased region" description="Acidic residues" evidence="1">
    <location>
        <begin position="322"/>
        <end position="332"/>
    </location>
</feature>
<keyword evidence="5" id="KW-1185">Reference proteome</keyword>
<feature type="transmembrane region" description="Helical" evidence="2">
    <location>
        <begin position="12"/>
        <end position="36"/>
    </location>
</feature>
<feature type="region of interest" description="Disordered" evidence="1">
    <location>
        <begin position="833"/>
        <end position="890"/>
    </location>
</feature>
<keyword evidence="2" id="KW-0472">Membrane</keyword>